<dbReference type="OrthoDB" id="3598762at2"/>
<protein>
    <recommendedName>
        <fullName evidence="3">DUF2303 family protein</fullName>
    </recommendedName>
</protein>
<dbReference type="EMBL" id="CP013189">
    <property type="protein sequence ID" value="ALO46604.1"/>
    <property type="molecule type" value="Genomic_DNA"/>
</dbReference>
<evidence type="ECO:0000313" key="2">
    <source>
        <dbReference type="Proteomes" id="UP000065641"/>
    </source>
</evidence>
<dbReference type="Pfam" id="PF10065">
    <property type="entry name" value="DUF2303"/>
    <property type="match status" value="1"/>
</dbReference>
<dbReference type="RefSeq" id="WP_058022078.1">
    <property type="nucleotide sequence ID" value="NZ_CP013189.1"/>
</dbReference>
<gene>
    <name evidence="1" type="ORF">PS2015_1962</name>
</gene>
<dbReference type="STRING" id="1249552.PS2015_1962"/>
<reference evidence="1 2" key="1">
    <citation type="submission" date="2015-11" db="EMBL/GenBank/DDBJ databases">
        <authorList>
            <person name="Zhang Y."/>
            <person name="Guo Z."/>
        </authorList>
    </citation>
    <scope>NUCLEOTIDE SEQUENCE [LARGE SCALE GENOMIC DNA]</scope>
    <source>
        <strain evidence="1 2">KCTC 32221</strain>
    </source>
</reference>
<evidence type="ECO:0008006" key="3">
    <source>
        <dbReference type="Google" id="ProtNLM"/>
    </source>
</evidence>
<name>A0A0S2KE49_9GAMM</name>
<dbReference type="InterPro" id="IPR019276">
    <property type="entry name" value="DUF2303"/>
</dbReference>
<keyword evidence="2" id="KW-1185">Reference proteome</keyword>
<proteinExistence type="predicted"/>
<dbReference type="KEGG" id="pspi:PS2015_1962"/>
<dbReference type="Proteomes" id="UP000065641">
    <property type="component" value="Chromosome"/>
</dbReference>
<sequence>MKEAFLDTEFGAAHALGAATDLVINDIEGVPHVLVPPGSSLENMEKLLPAPTRIREHPEFADIAGFADYVEEFKQVGSRVFVDETALRFVTVFDFHAPDAPAWCDHSASIKMNLAPEWERFTRFDSKAMSPREFAEFLEDNVAYVDSEASGMTGADLLTMAQTFKVNIKGDIEVEETLSRGLRKMVIKDDSTLRGQNKDGKELEFPEKLYFTLRIFKNHKAYPIEVYLRTRTSKEAVLFMIKIPDAEGLREEAFNKVIDDVREATGLKVLKGSFNGPSHRSR</sequence>
<dbReference type="AlphaFoldDB" id="A0A0S2KE49"/>
<accession>A0A0S2KE49</accession>
<evidence type="ECO:0000313" key="1">
    <source>
        <dbReference type="EMBL" id="ALO46604.1"/>
    </source>
</evidence>
<organism evidence="1 2">
    <name type="scientific">Pseudohongiella spirulinae</name>
    <dbReference type="NCBI Taxonomy" id="1249552"/>
    <lineage>
        <taxon>Bacteria</taxon>
        <taxon>Pseudomonadati</taxon>
        <taxon>Pseudomonadota</taxon>
        <taxon>Gammaproteobacteria</taxon>
        <taxon>Pseudomonadales</taxon>
        <taxon>Pseudohongiellaceae</taxon>
        <taxon>Pseudohongiella</taxon>
    </lineage>
</organism>